<evidence type="ECO:0000313" key="20">
    <source>
        <dbReference type="Proteomes" id="UP000187283"/>
    </source>
</evidence>
<sequence>MVFSYALSEILDAADGYFARKLNQCSKFGEVLDMVTDRCTTTCLLTYLAQLYPKFAMIFCFLISLDISSHYMQMYASLSSGNSNHKIMDKNAHPILKAYYTNRSVLFWFCFGNEAFFIVSYYIYYISGPGYYFLLALLIASFPIFAIKNTINVVQLYESSKQLAIADAANLNKANSKK</sequence>
<keyword evidence="11 18" id="KW-1133">Transmembrane helix</keyword>
<evidence type="ECO:0000256" key="6">
    <source>
        <dbReference type="ARBA" id="ARBA00022516"/>
    </source>
</evidence>
<evidence type="ECO:0000256" key="14">
    <source>
        <dbReference type="ARBA" id="ARBA00023209"/>
    </source>
</evidence>
<feature type="transmembrane region" description="Helical" evidence="18">
    <location>
        <begin position="105"/>
        <end position="124"/>
    </location>
</feature>
<dbReference type="Gene3D" id="1.20.120.1760">
    <property type="match status" value="1"/>
</dbReference>
<evidence type="ECO:0000256" key="17">
    <source>
        <dbReference type="RuleBase" id="RU003750"/>
    </source>
</evidence>
<dbReference type="GO" id="GO:0005794">
    <property type="term" value="C:Golgi apparatus"/>
    <property type="evidence" value="ECO:0007669"/>
    <property type="project" value="TreeGrafter"/>
</dbReference>
<comment type="cofactor">
    <cofactor evidence="1">
        <name>Mn(2+)</name>
        <dbReference type="ChEBI" id="CHEBI:29035"/>
    </cofactor>
</comment>
<keyword evidence="14 16" id="KW-0594">Phospholipid biosynthesis</keyword>
<keyword evidence="10" id="KW-0460">Magnesium</keyword>
<evidence type="ECO:0000256" key="2">
    <source>
        <dbReference type="ARBA" id="ARBA00001946"/>
    </source>
</evidence>
<evidence type="ECO:0000256" key="4">
    <source>
        <dbReference type="ARBA" id="ARBA00010441"/>
    </source>
</evidence>
<keyword evidence="9" id="KW-0479">Metal-binding</keyword>
<evidence type="ECO:0000256" key="1">
    <source>
        <dbReference type="ARBA" id="ARBA00001936"/>
    </source>
</evidence>
<evidence type="ECO:0000256" key="15">
    <source>
        <dbReference type="ARBA" id="ARBA00023264"/>
    </source>
</evidence>
<evidence type="ECO:0000256" key="10">
    <source>
        <dbReference type="ARBA" id="ARBA00022842"/>
    </source>
</evidence>
<evidence type="ECO:0000256" key="5">
    <source>
        <dbReference type="ARBA" id="ARBA00013212"/>
    </source>
</evidence>
<dbReference type="GO" id="GO:0003881">
    <property type="term" value="F:CDP-diacylglycerol-inositol 3-phosphatidyltransferase activity"/>
    <property type="evidence" value="ECO:0007669"/>
    <property type="project" value="UniProtKB-UniRule"/>
</dbReference>
<keyword evidence="20" id="KW-1185">Reference proteome</keyword>
<evidence type="ECO:0000256" key="16">
    <source>
        <dbReference type="PIRNR" id="PIRNR000848"/>
    </source>
</evidence>
<dbReference type="AlphaFoldDB" id="A0A1R1YFP7"/>
<evidence type="ECO:0000256" key="11">
    <source>
        <dbReference type="ARBA" id="ARBA00022989"/>
    </source>
</evidence>
<dbReference type="PIRSF" id="PIRSF000848">
    <property type="entry name" value="CDP_diag_ino_3_P"/>
    <property type="match status" value="1"/>
</dbReference>
<dbReference type="GO" id="GO:0046872">
    <property type="term" value="F:metal ion binding"/>
    <property type="evidence" value="ECO:0007669"/>
    <property type="project" value="UniProtKB-KW"/>
</dbReference>
<keyword evidence="8 18" id="KW-0812">Transmembrane</keyword>
<protein>
    <recommendedName>
        <fullName evidence="5 16">CDP-diacylglycerol--inositol 3-phosphatidyltransferase</fullName>
        <ecNumber evidence="5 16">2.7.8.11</ecNumber>
    </recommendedName>
</protein>
<name>A0A1R1YFP7_9FUNG</name>
<dbReference type="Pfam" id="PF01066">
    <property type="entry name" value="CDP-OH_P_transf"/>
    <property type="match status" value="1"/>
</dbReference>
<evidence type="ECO:0000256" key="12">
    <source>
        <dbReference type="ARBA" id="ARBA00023098"/>
    </source>
</evidence>
<evidence type="ECO:0000256" key="7">
    <source>
        <dbReference type="ARBA" id="ARBA00022679"/>
    </source>
</evidence>
<comment type="similarity">
    <text evidence="4 16 17">Belongs to the CDP-alcohol phosphatidyltransferase class-I family.</text>
</comment>
<reference evidence="19 20" key="1">
    <citation type="submission" date="2017-01" db="EMBL/GenBank/DDBJ databases">
        <authorList>
            <person name="Mah S.A."/>
            <person name="Swanson W.J."/>
            <person name="Moy G.W."/>
            <person name="Vacquier V.D."/>
        </authorList>
    </citation>
    <scope>NUCLEOTIDE SEQUENCE [LARGE SCALE GENOMIC DNA]</scope>
    <source>
        <strain evidence="19 20">GSMNP</strain>
    </source>
</reference>
<dbReference type="Proteomes" id="UP000187283">
    <property type="component" value="Unassembled WGS sequence"/>
</dbReference>
<dbReference type="InterPro" id="IPR014387">
    <property type="entry name" value="CDP_diag_ino_3_P_euk"/>
</dbReference>
<organism evidence="19 20">
    <name type="scientific">Smittium culicis</name>
    <dbReference type="NCBI Taxonomy" id="133412"/>
    <lineage>
        <taxon>Eukaryota</taxon>
        <taxon>Fungi</taxon>
        <taxon>Fungi incertae sedis</taxon>
        <taxon>Zoopagomycota</taxon>
        <taxon>Kickxellomycotina</taxon>
        <taxon>Harpellomycetes</taxon>
        <taxon>Harpellales</taxon>
        <taxon>Legeriomycetaceae</taxon>
        <taxon>Smittium</taxon>
    </lineage>
</organism>
<dbReference type="PANTHER" id="PTHR15362">
    <property type="entry name" value="PHOSPHATIDYLINOSITOL SYNTHASE"/>
    <property type="match status" value="1"/>
</dbReference>
<accession>A0A1R1YFP7</accession>
<dbReference type="EC" id="2.7.8.11" evidence="5 16"/>
<proteinExistence type="inferred from homology"/>
<keyword evidence="15 16" id="KW-1208">Phospholipid metabolism</keyword>
<keyword evidence="6 16" id="KW-0444">Lipid biosynthesis</keyword>
<dbReference type="InterPro" id="IPR000462">
    <property type="entry name" value="CDP-OH_P_trans"/>
</dbReference>
<evidence type="ECO:0000256" key="8">
    <source>
        <dbReference type="ARBA" id="ARBA00022692"/>
    </source>
</evidence>
<comment type="cofactor">
    <cofactor evidence="2">
        <name>Mg(2+)</name>
        <dbReference type="ChEBI" id="CHEBI:18420"/>
    </cofactor>
</comment>
<dbReference type="PANTHER" id="PTHR15362:SF4">
    <property type="entry name" value="CDP-DIACYLGLYCEROL--INOSITOL 3-PHOSPHATIDYLTRANSFERASE"/>
    <property type="match status" value="1"/>
</dbReference>
<evidence type="ECO:0000256" key="13">
    <source>
        <dbReference type="ARBA" id="ARBA00023136"/>
    </source>
</evidence>
<dbReference type="GO" id="GO:0006661">
    <property type="term" value="P:phosphatidylinositol biosynthetic process"/>
    <property type="evidence" value="ECO:0007669"/>
    <property type="project" value="TreeGrafter"/>
</dbReference>
<feature type="transmembrane region" description="Helical" evidence="18">
    <location>
        <begin position="130"/>
        <end position="147"/>
    </location>
</feature>
<evidence type="ECO:0000256" key="3">
    <source>
        <dbReference type="ARBA" id="ARBA00004141"/>
    </source>
</evidence>
<dbReference type="GO" id="GO:0016020">
    <property type="term" value="C:membrane"/>
    <property type="evidence" value="ECO:0007669"/>
    <property type="project" value="UniProtKB-SubCell"/>
</dbReference>
<dbReference type="EMBL" id="LSSN01000120">
    <property type="protein sequence ID" value="OMJ25738.1"/>
    <property type="molecule type" value="Genomic_DNA"/>
</dbReference>
<gene>
    <name evidence="19" type="ORF">AYI70_g687</name>
</gene>
<dbReference type="InterPro" id="IPR048254">
    <property type="entry name" value="CDP_ALCOHOL_P_TRANSF_CS"/>
</dbReference>
<dbReference type="OrthoDB" id="10251079at2759"/>
<evidence type="ECO:0000313" key="19">
    <source>
        <dbReference type="EMBL" id="OMJ25738.1"/>
    </source>
</evidence>
<keyword evidence="13 16" id="KW-0472">Membrane</keyword>
<keyword evidence="12 16" id="KW-0443">Lipid metabolism</keyword>
<comment type="caution">
    <text evidence="19">The sequence shown here is derived from an EMBL/GenBank/DDBJ whole genome shotgun (WGS) entry which is preliminary data.</text>
</comment>
<dbReference type="PROSITE" id="PS00379">
    <property type="entry name" value="CDP_ALCOHOL_P_TRANSF"/>
    <property type="match status" value="1"/>
</dbReference>
<feature type="transmembrane region" description="Helical" evidence="18">
    <location>
        <begin position="44"/>
        <end position="65"/>
    </location>
</feature>
<dbReference type="STRING" id="133412.A0A1R1YFP7"/>
<keyword evidence="7 16" id="KW-0808">Transferase</keyword>
<comment type="subcellular location">
    <subcellularLocation>
        <location evidence="3">Membrane</location>
        <topology evidence="3">Multi-pass membrane protein</topology>
    </subcellularLocation>
</comment>
<dbReference type="InterPro" id="IPR043130">
    <property type="entry name" value="CDP-OH_PTrfase_TM_dom"/>
</dbReference>
<evidence type="ECO:0000256" key="18">
    <source>
        <dbReference type="SAM" id="Phobius"/>
    </source>
</evidence>
<evidence type="ECO:0000256" key="9">
    <source>
        <dbReference type="ARBA" id="ARBA00022723"/>
    </source>
</evidence>
<comment type="catalytic activity">
    <reaction evidence="16">
        <text>a CDP-1,2-diacyl-sn-glycerol + myo-inositol = a 1,2-diacyl-sn-glycero-3-phospho-(1D-myo-inositol) + CMP + H(+)</text>
        <dbReference type="Rhea" id="RHEA:11580"/>
        <dbReference type="ChEBI" id="CHEBI:15378"/>
        <dbReference type="ChEBI" id="CHEBI:17268"/>
        <dbReference type="ChEBI" id="CHEBI:57880"/>
        <dbReference type="ChEBI" id="CHEBI:58332"/>
        <dbReference type="ChEBI" id="CHEBI:60377"/>
        <dbReference type="EC" id="2.7.8.11"/>
    </reaction>
</comment>